<evidence type="ECO:0000313" key="2">
    <source>
        <dbReference type="Proteomes" id="UP000223913"/>
    </source>
</evidence>
<dbReference type="AlphaFoldDB" id="A0A2D0N6G2"/>
<dbReference type="Proteomes" id="UP000223913">
    <property type="component" value="Unassembled WGS sequence"/>
</dbReference>
<protein>
    <submittedName>
        <fullName evidence="1">Uncharacterized protein</fullName>
    </submittedName>
</protein>
<dbReference type="RefSeq" id="WP_099152470.1">
    <property type="nucleotide sequence ID" value="NZ_PDUD01000027.1"/>
</dbReference>
<reference evidence="1 2" key="1">
    <citation type="submission" date="2017-10" db="EMBL/GenBank/DDBJ databases">
        <title>The draft genome sequence of Lewinella nigricans NBRC 102662.</title>
        <authorList>
            <person name="Wang K."/>
        </authorList>
    </citation>
    <scope>NUCLEOTIDE SEQUENCE [LARGE SCALE GENOMIC DNA]</scope>
    <source>
        <strain evidence="1 2">NBRC 102662</strain>
    </source>
</reference>
<proteinExistence type="predicted"/>
<organism evidence="1 2">
    <name type="scientific">Flavilitoribacter nigricans (strain ATCC 23147 / DSM 23189 / NBRC 102662 / NCIMB 1420 / SS-2)</name>
    <name type="common">Lewinella nigricans</name>
    <dbReference type="NCBI Taxonomy" id="1122177"/>
    <lineage>
        <taxon>Bacteria</taxon>
        <taxon>Pseudomonadati</taxon>
        <taxon>Bacteroidota</taxon>
        <taxon>Saprospiria</taxon>
        <taxon>Saprospirales</taxon>
        <taxon>Lewinellaceae</taxon>
        <taxon>Flavilitoribacter</taxon>
    </lineage>
</organism>
<evidence type="ECO:0000313" key="1">
    <source>
        <dbReference type="EMBL" id="PHN04084.1"/>
    </source>
</evidence>
<sequence length="394" mass="46633">MSRYRYNAEFALAQNNPRHWEISMKRFRKAIRQNGDSLENRYATYLYYKMQFESPYNDRLDKRNAPEQLRQVFEALDIFHLMTTLVQVCEDLYRSGIIEEPSTIAEREQQQEKILEQTAPLANRRYPLIHLYRELILLKKTDSAFPGLCRAFGYLVLYRKLELVSLPEQNKCIRYLLNYCAYRNNQGDRLFLQVRQNIEHWGLLTDLLLVNGVLPDSNFLNAGLTAAGLKDFDKIEKLIDRYGSLLPQPVQVSAIALVRAYSFFFQDKFEAAADELDQVSVKSYFYSIQKHLLAVRVGYYRLLTGHMDIDKMYNVLQNARLFFRRNNYPVPPARRQSYLDMVLILERIVDYRVESKKRTPKQLKRIQRHMRERKPALSKWLEEVIADLTKNGTD</sequence>
<gene>
    <name evidence="1" type="ORF">CRP01_23080</name>
</gene>
<accession>A0A2D0N6G2</accession>
<name>A0A2D0N6G2_FLAN2</name>
<comment type="caution">
    <text evidence="1">The sequence shown here is derived from an EMBL/GenBank/DDBJ whole genome shotgun (WGS) entry which is preliminary data.</text>
</comment>
<keyword evidence="2" id="KW-1185">Reference proteome</keyword>
<dbReference type="EMBL" id="PDUD01000027">
    <property type="protein sequence ID" value="PHN04084.1"/>
    <property type="molecule type" value="Genomic_DNA"/>
</dbReference>